<dbReference type="RefSeq" id="WP_066734616.1">
    <property type="nucleotide sequence ID" value="NZ_JAJCIQ010000007.1"/>
</dbReference>
<comment type="caution">
    <text evidence="1">The sequence shown here is derived from an EMBL/GenBank/DDBJ whole genome shotgun (WGS) entry which is preliminary data.</text>
</comment>
<protein>
    <submittedName>
        <fullName evidence="1">Uncharacterized protein</fullName>
    </submittedName>
</protein>
<dbReference type="Proteomes" id="UP001299546">
    <property type="component" value="Unassembled WGS sequence"/>
</dbReference>
<sequence>MAYQAKRHNTYTEEFELVNEFGEVVHTLHVSIDPGSMVEKLSGQYTELLRTQTEIQSIDPEEKGELIGAYQKLGNAVIAILKSVFGDDDTEIILEFYNNRYNEMALEVMPFITDVVIPKIREITQQNRKSIQQKYNRKQRRAFKKVK</sequence>
<name>A0ABS8DHF5_9FIRM</name>
<accession>A0ABS8DHF5</accession>
<dbReference type="EMBL" id="JAJCIS010000006">
    <property type="protein sequence ID" value="MCB7387870.1"/>
    <property type="molecule type" value="Genomic_DNA"/>
</dbReference>
<keyword evidence="2" id="KW-1185">Reference proteome</keyword>
<evidence type="ECO:0000313" key="1">
    <source>
        <dbReference type="EMBL" id="MCB7387870.1"/>
    </source>
</evidence>
<organism evidence="1 2">
    <name type="scientific">Bariatricus massiliensis</name>
    <dbReference type="NCBI Taxonomy" id="1745713"/>
    <lineage>
        <taxon>Bacteria</taxon>
        <taxon>Bacillati</taxon>
        <taxon>Bacillota</taxon>
        <taxon>Clostridia</taxon>
        <taxon>Lachnospirales</taxon>
        <taxon>Lachnospiraceae</taxon>
        <taxon>Bariatricus</taxon>
    </lineage>
</organism>
<proteinExistence type="predicted"/>
<gene>
    <name evidence="1" type="ORF">LIZ65_11270</name>
</gene>
<evidence type="ECO:0000313" key="2">
    <source>
        <dbReference type="Proteomes" id="UP001299546"/>
    </source>
</evidence>
<reference evidence="1 2" key="1">
    <citation type="submission" date="2021-10" db="EMBL/GenBank/DDBJ databases">
        <title>Collection of gut derived symbiotic bacterial strains cultured from healthy donors.</title>
        <authorList>
            <person name="Lin H."/>
            <person name="Littmann E."/>
            <person name="Kohout C."/>
            <person name="Pamer E.G."/>
        </authorList>
    </citation>
    <scope>NUCLEOTIDE SEQUENCE [LARGE SCALE GENOMIC DNA]</scope>
    <source>
        <strain evidence="1 2">DFI.1.165</strain>
    </source>
</reference>